<dbReference type="AlphaFoldDB" id="A0AA42XGT1"/>
<evidence type="ECO:0000313" key="1">
    <source>
        <dbReference type="EMBL" id="MDH2174002.1"/>
    </source>
</evidence>
<dbReference type="EMBL" id="JAOCLH010000056">
    <property type="protein sequence ID" value="MDH2174002.1"/>
    <property type="molecule type" value="Genomic_DNA"/>
</dbReference>
<sequence>MTRLRYVIHPDDEKLLNKTGSYEEYESIYVYLDEDEGIAQIHNVLTIPLKQTACVRYIVHPEDQDTAEFSKAWNDRYSELRVVLDKDEGKTVITQVNNKGTAFQNIGDIVRIGSTPGTIKHAEIKIIKN</sequence>
<gene>
    <name evidence="1" type="ORF">N5J46_16570</name>
</gene>
<accession>A0AA42XGT1</accession>
<dbReference type="RefSeq" id="WP_279693961.1">
    <property type="nucleotide sequence ID" value="NZ_JAOCLE010000062.1"/>
</dbReference>
<dbReference type="Proteomes" id="UP001162261">
    <property type="component" value="Unassembled WGS sequence"/>
</dbReference>
<reference evidence="1" key="1">
    <citation type="submission" date="2022-09" db="EMBL/GenBank/DDBJ databases">
        <title>Intensive care unit water sources are persistently colonized with multi-drug resistant bacteria and are the site of extensive horizontal gene transfer of antibiotic resistance genes.</title>
        <authorList>
            <person name="Diorio-Toth L."/>
        </authorList>
    </citation>
    <scope>NUCLEOTIDE SEQUENCE</scope>
    <source>
        <strain evidence="1">GD03649</strain>
    </source>
</reference>
<organism evidence="1 2">
    <name type="scientific">Acinetobacter johnsonii</name>
    <dbReference type="NCBI Taxonomy" id="40214"/>
    <lineage>
        <taxon>Bacteria</taxon>
        <taxon>Pseudomonadati</taxon>
        <taxon>Pseudomonadota</taxon>
        <taxon>Gammaproteobacteria</taxon>
        <taxon>Moraxellales</taxon>
        <taxon>Moraxellaceae</taxon>
        <taxon>Acinetobacter</taxon>
    </lineage>
</organism>
<evidence type="ECO:0000313" key="2">
    <source>
        <dbReference type="Proteomes" id="UP001162261"/>
    </source>
</evidence>
<proteinExistence type="predicted"/>
<comment type="caution">
    <text evidence="1">The sequence shown here is derived from an EMBL/GenBank/DDBJ whole genome shotgun (WGS) entry which is preliminary data.</text>
</comment>
<name>A0AA42XGT1_ACIJO</name>
<protein>
    <submittedName>
        <fullName evidence="1">Uncharacterized protein</fullName>
    </submittedName>
</protein>